<organism evidence="3 4">
    <name type="scientific">Crenichthys baileyi</name>
    <name type="common">White River springfish</name>
    <dbReference type="NCBI Taxonomy" id="28760"/>
    <lineage>
        <taxon>Eukaryota</taxon>
        <taxon>Metazoa</taxon>
        <taxon>Chordata</taxon>
        <taxon>Craniata</taxon>
        <taxon>Vertebrata</taxon>
        <taxon>Euteleostomi</taxon>
        <taxon>Actinopterygii</taxon>
        <taxon>Neopterygii</taxon>
        <taxon>Teleostei</taxon>
        <taxon>Neoteleostei</taxon>
        <taxon>Acanthomorphata</taxon>
        <taxon>Ovalentaria</taxon>
        <taxon>Atherinomorphae</taxon>
        <taxon>Cyprinodontiformes</taxon>
        <taxon>Goodeidae</taxon>
        <taxon>Crenichthys</taxon>
    </lineage>
</organism>
<keyword evidence="2" id="KW-0732">Signal</keyword>
<accession>A0AAV9RM33</accession>
<dbReference type="Proteomes" id="UP001311232">
    <property type="component" value="Unassembled WGS sequence"/>
</dbReference>
<sequence>MIKSQAFCYFIGLLLAFLIPSFLRPPPADPVHPPPPAAPTPGGEKKTLDLSTTLPFSIHHLLFSRVHNLLVSPPPLAHPIFTPICIPVPVPRHHLYHFK</sequence>
<reference evidence="3 4" key="1">
    <citation type="submission" date="2021-06" db="EMBL/GenBank/DDBJ databases">
        <authorList>
            <person name="Palmer J.M."/>
        </authorList>
    </citation>
    <scope>NUCLEOTIDE SEQUENCE [LARGE SCALE GENOMIC DNA]</scope>
    <source>
        <strain evidence="3 4">MEX-2019</strain>
        <tissue evidence="3">Muscle</tissue>
    </source>
</reference>
<evidence type="ECO:0000313" key="4">
    <source>
        <dbReference type="Proteomes" id="UP001311232"/>
    </source>
</evidence>
<evidence type="ECO:0000313" key="3">
    <source>
        <dbReference type="EMBL" id="KAK5610095.1"/>
    </source>
</evidence>
<keyword evidence="4" id="KW-1185">Reference proteome</keyword>
<evidence type="ECO:0008006" key="5">
    <source>
        <dbReference type="Google" id="ProtNLM"/>
    </source>
</evidence>
<name>A0AAV9RM33_9TELE</name>
<feature type="chain" id="PRO_5043810264" description="Transmembrane protein" evidence="2">
    <location>
        <begin position="17"/>
        <end position="99"/>
    </location>
</feature>
<feature type="signal peptide" evidence="2">
    <location>
        <begin position="1"/>
        <end position="16"/>
    </location>
</feature>
<dbReference type="EMBL" id="JAHHUM010001668">
    <property type="protein sequence ID" value="KAK5610095.1"/>
    <property type="molecule type" value="Genomic_DNA"/>
</dbReference>
<gene>
    <name evidence="3" type="ORF">CRENBAI_011854</name>
</gene>
<proteinExistence type="predicted"/>
<comment type="caution">
    <text evidence="3">The sequence shown here is derived from an EMBL/GenBank/DDBJ whole genome shotgun (WGS) entry which is preliminary data.</text>
</comment>
<evidence type="ECO:0000256" key="2">
    <source>
        <dbReference type="SAM" id="SignalP"/>
    </source>
</evidence>
<protein>
    <recommendedName>
        <fullName evidence="5">Transmembrane protein</fullName>
    </recommendedName>
</protein>
<dbReference type="AlphaFoldDB" id="A0AAV9RM33"/>
<evidence type="ECO:0000256" key="1">
    <source>
        <dbReference type="SAM" id="MobiDB-lite"/>
    </source>
</evidence>
<feature type="region of interest" description="Disordered" evidence="1">
    <location>
        <begin position="28"/>
        <end position="48"/>
    </location>
</feature>
<feature type="compositionally biased region" description="Pro residues" evidence="1">
    <location>
        <begin position="28"/>
        <end position="39"/>
    </location>
</feature>